<reference evidence="2 3" key="1">
    <citation type="submission" date="2024-07" db="EMBL/GenBank/DDBJ databases">
        <title>Novosphingobium kalidii RD2P27.</title>
        <authorList>
            <person name="Sun J.-Q."/>
        </authorList>
    </citation>
    <scope>NUCLEOTIDE SEQUENCE [LARGE SCALE GENOMIC DNA]</scope>
    <source>
        <strain evidence="2 3">RD2P27</strain>
    </source>
</reference>
<protein>
    <submittedName>
        <fullName evidence="2">Uncharacterized protein</fullName>
    </submittedName>
</protein>
<sequence>MRTKAAFLIFALWAQGAVAQESQPAAGAQRVGQLVQCRGVADRDARLECYDREVAGLAAAIDSREVVVVDREVVRETRRSLFGFATPARGLLAETPADEITQLTTSLTAVRPYGAGRYRLALKDAGVWETLEAQSTLFPKVGDAVELKRGLLGSYIATVGRSRAVRVKRVD</sequence>
<name>A0ABV2D165_9SPHN</name>
<dbReference type="EMBL" id="JBEWLY010000013">
    <property type="protein sequence ID" value="MET1755617.1"/>
    <property type="molecule type" value="Genomic_DNA"/>
</dbReference>
<dbReference type="Proteomes" id="UP001548713">
    <property type="component" value="Unassembled WGS sequence"/>
</dbReference>
<dbReference type="RefSeq" id="WP_353984063.1">
    <property type="nucleotide sequence ID" value="NZ_JBEWLY010000013.1"/>
</dbReference>
<feature type="chain" id="PRO_5046199866" evidence="1">
    <location>
        <begin position="20"/>
        <end position="171"/>
    </location>
</feature>
<accession>A0ABV2D165</accession>
<keyword evidence="1" id="KW-0732">Signal</keyword>
<organism evidence="2 3">
    <name type="scientific">Novosphingobium kalidii</name>
    <dbReference type="NCBI Taxonomy" id="3230299"/>
    <lineage>
        <taxon>Bacteria</taxon>
        <taxon>Pseudomonadati</taxon>
        <taxon>Pseudomonadota</taxon>
        <taxon>Alphaproteobacteria</taxon>
        <taxon>Sphingomonadales</taxon>
        <taxon>Sphingomonadaceae</taxon>
        <taxon>Novosphingobium</taxon>
    </lineage>
</organism>
<gene>
    <name evidence="2" type="ORF">ABVV53_09125</name>
</gene>
<evidence type="ECO:0000313" key="2">
    <source>
        <dbReference type="EMBL" id="MET1755617.1"/>
    </source>
</evidence>
<evidence type="ECO:0000256" key="1">
    <source>
        <dbReference type="SAM" id="SignalP"/>
    </source>
</evidence>
<comment type="caution">
    <text evidence="2">The sequence shown here is derived from an EMBL/GenBank/DDBJ whole genome shotgun (WGS) entry which is preliminary data.</text>
</comment>
<feature type="signal peptide" evidence="1">
    <location>
        <begin position="1"/>
        <end position="19"/>
    </location>
</feature>
<evidence type="ECO:0000313" key="3">
    <source>
        <dbReference type="Proteomes" id="UP001548713"/>
    </source>
</evidence>
<proteinExistence type="predicted"/>
<keyword evidence="3" id="KW-1185">Reference proteome</keyword>